<accession>A0A432MK22</accession>
<reference evidence="3 4" key="1">
    <citation type="submission" date="2018-12" db="EMBL/GenBank/DDBJ databases">
        <authorList>
            <person name="Toschakov S.V."/>
        </authorList>
    </citation>
    <scope>NUCLEOTIDE SEQUENCE [LARGE SCALE GENOMIC DNA]</scope>
    <source>
        <strain evidence="3 4">GM2012</strain>
    </source>
</reference>
<protein>
    <submittedName>
        <fullName evidence="3">Gfo/Idh/MocA family oxidoreductase</fullName>
    </submittedName>
</protein>
<comment type="caution">
    <text evidence="3">The sequence shown here is derived from an EMBL/GenBank/DDBJ whole genome shotgun (WGS) entry which is preliminary data.</text>
</comment>
<dbReference type="InterPro" id="IPR050463">
    <property type="entry name" value="Gfo/Idh/MocA_oxidrdct_glycsds"/>
</dbReference>
<feature type="domain" description="Gfo/Idh/MocA-like oxidoreductase N-terminal" evidence="1">
    <location>
        <begin position="40"/>
        <end position="163"/>
    </location>
</feature>
<dbReference type="Pfam" id="PF01408">
    <property type="entry name" value="GFO_IDH_MocA"/>
    <property type="match status" value="1"/>
</dbReference>
<dbReference type="EMBL" id="RYZH01000017">
    <property type="protein sequence ID" value="RUL87764.1"/>
    <property type="molecule type" value="Genomic_DNA"/>
</dbReference>
<feature type="domain" description="Gfo/Idh/MocA-like oxidoreductase bacterial type C-terminal" evidence="2">
    <location>
        <begin position="205"/>
        <end position="271"/>
    </location>
</feature>
<dbReference type="Proteomes" id="UP000280296">
    <property type="component" value="Unassembled WGS sequence"/>
</dbReference>
<reference evidence="3 4" key="2">
    <citation type="submission" date="2019-01" db="EMBL/GenBank/DDBJ databases">
        <title>Tautonia sociabilis, a novel thermotolerant planctomycete of Isosphaeraceae family, isolated from a 4000 m deep subterranean habitat.</title>
        <authorList>
            <person name="Kovaleva O.L."/>
            <person name="Elcheninov A.G."/>
            <person name="Van Heerden E."/>
            <person name="Toshchakov S.V."/>
            <person name="Novikov A."/>
            <person name="Bonch-Osmolovskaya E.A."/>
            <person name="Kublanov I.V."/>
        </authorList>
    </citation>
    <scope>NUCLEOTIDE SEQUENCE [LARGE SCALE GENOMIC DNA]</scope>
    <source>
        <strain evidence="3 4">GM2012</strain>
    </source>
</reference>
<organism evidence="3 4">
    <name type="scientific">Tautonia sociabilis</name>
    <dbReference type="NCBI Taxonomy" id="2080755"/>
    <lineage>
        <taxon>Bacteria</taxon>
        <taxon>Pseudomonadati</taxon>
        <taxon>Planctomycetota</taxon>
        <taxon>Planctomycetia</taxon>
        <taxon>Isosphaerales</taxon>
        <taxon>Isosphaeraceae</taxon>
        <taxon>Tautonia</taxon>
    </lineage>
</organism>
<keyword evidence="4" id="KW-1185">Reference proteome</keyword>
<proteinExistence type="predicted"/>
<evidence type="ECO:0000259" key="2">
    <source>
        <dbReference type="Pfam" id="PF19051"/>
    </source>
</evidence>
<dbReference type="InterPro" id="IPR006311">
    <property type="entry name" value="TAT_signal"/>
</dbReference>
<evidence type="ECO:0000313" key="4">
    <source>
        <dbReference type="Proteomes" id="UP000280296"/>
    </source>
</evidence>
<dbReference type="GO" id="GO:0000166">
    <property type="term" value="F:nucleotide binding"/>
    <property type="evidence" value="ECO:0007669"/>
    <property type="project" value="InterPro"/>
</dbReference>
<dbReference type="PANTHER" id="PTHR43818">
    <property type="entry name" value="BCDNA.GH03377"/>
    <property type="match status" value="1"/>
</dbReference>
<dbReference type="InterPro" id="IPR000683">
    <property type="entry name" value="Gfo/Idh/MocA-like_OxRdtase_N"/>
</dbReference>
<feature type="domain" description="Gfo/Idh/MocA-like oxidoreductase bacterial type C-terminal" evidence="2">
    <location>
        <begin position="378"/>
        <end position="449"/>
    </location>
</feature>
<dbReference type="Pfam" id="PF19051">
    <property type="entry name" value="GFO_IDH_MocA_C2"/>
    <property type="match status" value="2"/>
</dbReference>
<evidence type="ECO:0000313" key="3">
    <source>
        <dbReference type="EMBL" id="RUL87764.1"/>
    </source>
</evidence>
<dbReference type="SUPFAM" id="SSF55347">
    <property type="entry name" value="Glyceraldehyde-3-phosphate dehydrogenase-like, C-terminal domain"/>
    <property type="match status" value="1"/>
</dbReference>
<dbReference type="Gene3D" id="3.30.360.10">
    <property type="entry name" value="Dihydrodipicolinate Reductase, domain 2"/>
    <property type="match status" value="1"/>
</dbReference>
<dbReference type="SUPFAM" id="SSF51735">
    <property type="entry name" value="NAD(P)-binding Rossmann-fold domains"/>
    <property type="match status" value="1"/>
</dbReference>
<dbReference type="AlphaFoldDB" id="A0A432MK22"/>
<dbReference type="RefSeq" id="WP_126725256.1">
    <property type="nucleotide sequence ID" value="NZ_RYZH01000017.1"/>
</dbReference>
<dbReference type="InterPro" id="IPR036291">
    <property type="entry name" value="NAD(P)-bd_dom_sf"/>
</dbReference>
<dbReference type="InterPro" id="IPR043906">
    <property type="entry name" value="Gfo/Idh/MocA_OxRdtase_bact_C"/>
</dbReference>
<sequence>MTPKKGLSRRTFVGSVGVAAGAATFGIRSSGAAPAQDRVRLGLIGAGSRGNQLLGAFLPRPEVEFVAVADVDDNHANETADRIAKDKGGDRPETMRDYRKMLDRDDLDAVVIATPDHWHAHPTIHACQAGKDVYVEKPLAHNVAEGRAMVKAARKYDRVVAVGTQQRSSENFRKAVASIREGKIGRVHWIQTWNFENISPFGMGVAPDSEAPPHVDYDAWLGPAPARPFNINRFHLLFRWFFDYAGGMMSDWGVHLNDIALWAIDQKGPTTVNTTGGIWCVKDDRDTPDTMQVVYEFPGDCVLTYSMRKGNGMPMNGHGYGILFCGTDGSLFIDRSGHEIIPDRMAEPYGIKLIKGEVPSRPITTQAEQFKAENDGLPDHIDNFLSCLKTRERPVCDVEVTHYSTNTTHLGNISYLLGRKLTWDAETETFPGDDEANRLLSRPYRTGYELPEV</sequence>
<dbReference type="Gene3D" id="3.40.50.720">
    <property type="entry name" value="NAD(P)-binding Rossmann-like Domain"/>
    <property type="match status" value="1"/>
</dbReference>
<dbReference type="PANTHER" id="PTHR43818:SF5">
    <property type="entry name" value="OXIDOREDUCTASE FAMILY PROTEIN"/>
    <property type="match status" value="1"/>
</dbReference>
<dbReference type="OrthoDB" id="9788246at2"/>
<dbReference type="PROSITE" id="PS51318">
    <property type="entry name" value="TAT"/>
    <property type="match status" value="1"/>
</dbReference>
<evidence type="ECO:0000259" key="1">
    <source>
        <dbReference type="Pfam" id="PF01408"/>
    </source>
</evidence>
<gene>
    <name evidence="3" type="ORF">TsocGM_10400</name>
</gene>
<name>A0A432MK22_9BACT</name>